<dbReference type="InterPro" id="IPR022880">
    <property type="entry name" value="DNApol_IV"/>
</dbReference>
<dbReference type="GO" id="GO:0000287">
    <property type="term" value="F:magnesium ion binding"/>
    <property type="evidence" value="ECO:0007669"/>
    <property type="project" value="UniProtKB-UniRule"/>
</dbReference>
<feature type="binding site" evidence="4">
    <location>
        <position position="127"/>
    </location>
    <ligand>
        <name>Mg(2+)</name>
        <dbReference type="ChEBI" id="CHEBI:18420"/>
    </ligand>
</feature>
<evidence type="ECO:0000256" key="4">
    <source>
        <dbReference type="HAMAP-Rule" id="MF_01113"/>
    </source>
</evidence>
<evidence type="ECO:0000313" key="7">
    <source>
        <dbReference type="EMBL" id="VEI22698.1"/>
    </source>
</evidence>
<keyword evidence="4" id="KW-0238">DNA-binding</keyword>
<dbReference type="GO" id="GO:0003684">
    <property type="term" value="F:damaged DNA binding"/>
    <property type="evidence" value="ECO:0007669"/>
    <property type="project" value="InterPro"/>
</dbReference>
<keyword evidence="4" id="KW-0227">DNA damage</keyword>
<sequence length="445" mass="49013">MSENVKNVFNTSRFQRGNTADDRSEKPRIMMHLDMDAFFVNVELLNKPELHGTPIIVAHEGPRSVVCSASYEARDSGVQSGMPLARAKRLSPQATILPLRGDYGFYSRAVMRILRDESPLVEQVSVDEAFIDLTGATAIGGSPVAIAQRVRERIANELSLPCSAGISINKFLAKMASTGSKPNGLWVVPPHRVQEFLDPMPVNKLWGVGARSATLLNEYGIYTVAQLREFDAQWLCGRFGNAAGNHLYALARGIDHRPVVTERVEKSMGAEHTFAADTRCVADIERAVQGIALRLGRRLRAAGKTAGALTIKYRYEGFETHTKSIPLTEPVDSGMQIYRIACAALRAMGLLIKSRDGQKEQASRALRLIGVRAERLQQCASGVQQTLFTLDPQEGDGAEKADWGRVERVLDGIHTRFSAEAVRPASLMGYTAGRTHMHRVQHRQV</sequence>
<evidence type="ECO:0000256" key="1">
    <source>
        <dbReference type="ARBA" id="ARBA00010945"/>
    </source>
</evidence>
<dbReference type="Gene3D" id="3.40.1170.60">
    <property type="match status" value="1"/>
</dbReference>
<feature type="region of interest" description="Disordered" evidence="5">
    <location>
        <begin position="1"/>
        <end position="25"/>
    </location>
</feature>
<dbReference type="Pfam" id="PF00817">
    <property type="entry name" value="IMS"/>
    <property type="match status" value="1"/>
</dbReference>
<dbReference type="InterPro" id="IPR043128">
    <property type="entry name" value="Rev_trsase/Diguanyl_cyclase"/>
</dbReference>
<dbReference type="SUPFAM" id="SSF100879">
    <property type="entry name" value="Lesion bypass DNA polymerase (Y-family), little finger domain"/>
    <property type="match status" value="1"/>
</dbReference>
<keyword evidence="4" id="KW-0479">Metal-binding</keyword>
<keyword evidence="4 7" id="KW-0548">Nucleotidyltransferase</keyword>
<dbReference type="AlphaFoldDB" id="A0A7Z9D6L9"/>
<feature type="compositionally biased region" description="Polar residues" evidence="5">
    <location>
        <begin position="1"/>
        <end position="18"/>
    </location>
</feature>
<dbReference type="Gene3D" id="3.30.70.270">
    <property type="match status" value="3"/>
</dbReference>
<dbReference type="Proteomes" id="UP000282386">
    <property type="component" value="Chromosome"/>
</dbReference>
<dbReference type="GO" id="GO:0009432">
    <property type="term" value="P:SOS response"/>
    <property type="evidence" value="ECO:0007669"/>
    <property type="project" value="TreeGrafter"/>
</dbReference>
<dbReference type="GO" id="GO:0042276">
    <property type="term" value="P:error-prone translesion synthesis"/>
    <property type="evidence" value="ECO:0007669"/>
    <property type="project" value="TreeGrafter"/>
</dbReference>
<feature type="active site" evidence="4">
    <location>
        <position position="128"/>
    </location>
</feature>
<comment type="catalytic activity">
    <reaction evidence="3 4">
        <text>DNA(n) + a 2'-deoxyribonucleoside 5'-triphosphate = DNA(n+1) + diphosphate</text>
        <dbReference type="Rhea" id="RHEA:22508"/>
        <dbReference type="Rhea" id="RHEA-COMP:17339"/>
        <dbReference type="Rhea" id="RHEA-COMP:17340"/>
        <dbReference type="ChEBI" id="CHEBI:33019"/>
        <dbReference type="ChEBI" id="CHEBI:61560"/>
        <dbReference type="ChEBI" id="CHEBI:173112"/>
        <dbReference type="EC" id="2.7.7.7"/>
    </reaction>
</comment>
<dbReference type="CDD" id="cd03586">
    <property type="entry name" value="PolY_Pol_IV_kappa"/>
    <property type="match status" value="1"/>
</dbReference>
<dbReference type="GO" id="GO:0005829">
    <property type="term" value="C:cytosol"/>
    <property type="evidence" value="ECO:0007669"/>
    <property type="project" value="TreeGrafter"/>
</dbReference>
<name>A0A7Z9D6L9_9MICC</name>
<dbReference type="SUPFAM" id="SSF56672">
    <property type="entry name" value="DNA/RNA polymerases"/>
    <property type="match status" value="1"/>
</dbReference>
<evidence type="ECO:0000313" key="8">
    <source>
        <dbReference type="Proteomes" id="UP000282386"/>
    </source>
</evidence>
<evidence type="ECO:0000256" key="3">
    <source>
        <dbReference type="ARBA" id="ARBA00049244"/>
    </source>
</evidence>
<dbReference type="EMBL" id="LR134479">
    <property type="protein sequence ID" value="VEI22698.1"/>
    <property type="molecule type" value="Genomic_DNA"/>
</dbReference>
<comment type="function">
    <text evidence="2 4">Poorly processive, error-prone DNA polymerase involved in untargeted mutagenesis. Copies undamaged DNA at stalled replication forks, which arise in vivo from mismatched or misaligned primer ends. These misaligned primers can be extended by PolIV. Exhibits no 3'-5' exonuclease (proofreading) activity. May be involved in translesional synthesis, in conjunction with the beta clamp from PolIII.</text>
</comment>
<keyword evidence="4" id="KW-0515">Mutator protein</keyword>
<evidence type="ECO:0000256" key="5">
    <source>
        <dbReference type="SAM" id="MobiDB-lite"/>
    </source>
</evidence>
<protein>
    <recommendedName>
        <fullName evidence="4">DNA polymerase IV</fullName>
        <shortName evidence="4">Pol IV</shortName>
        <ecNumber evidence="4">2.7.7.7</ecNumber>
    </recommendedName>
</protein>
<dbReference type="Gene3D" id="1.10.150.20">
    <property type="entry name" value="5' to 3' exonuclease, C-terminal subdomain"/>
    <property type="match status" value="1"/>
</dbReference>
<dbReference type="PANTHER" id="PTHR11076:SF33">
    <property type="entry name" value="DNA POLYMERASE KAPPA"/>
    <property type="match status" value="1"/>
</dbReference>
<dbReference type="Pfam" id="PF11799">
    <property type="entry name" value="IMS_C"/>
    <property type="match status" value="1"/>
</dbReference>
<gene>
    <name evidence="4 7" type="primary">dinB</name>
    <name evidence="7" type="ORF">NCTC10207_00783</name>
</gene>
<keyword evidence="4" id="KW-0234">DNA repair</keyword>
<dbReference type="GO" id="GO:0006261">
    <property type="term" value="P:DNA-templated DNA replication"/>
    <property type="evidence" value="ECO:0007669"/>
    <property type="project" value="UniProtKB-UniRule"/>
</dbReference>
<dbReference type="GO" id="GO:0006281">
    <property type="term" value="P:DNA repair"/>
    <property type="evidence" value="ECO:0007669"/>
    <property type="project" value="UniProtKB-UniRule"/>
</dbReference>
<comment type="subunit">
    <text evidence="4">Monomer.</text>
</comment>
<comment type="cofactor">
    <cofactor evidence="4">
        <name>Mg(2+)</name>
        <dbReference type="ChEBI" id="CHEBI:18420"/>
    </cofactor>
    <text evidence="4">Binds 2 magnesium ions per subunit.</text>
</comment>
<accession>A0A7Z9D6L9</accession>
<dbReference type="PANTHER" id="PTHR11076">
    <property type="entry name" value="DNA REPAIR POLYMERASE UMUC / TRANSFERASE FAMILY MEMBER"/>
    <property type="match status" value="1"/>
</dbReference>
<dbReference type="NCBIfam" id="NF002677">
    <property type="entry name" value="PRK02406.1"/>
    <property type="match status" value="1"/>
</dbReference>
<evidence type="ECO:0000259" key="6">
    <source>
        <dbReference type="PROSITE" id="PS50173"/>
    </source>
</evidence>
<keyword evidence="4" id="KW-0460">Magnesium</keyword>
<dbReference type="InterPro" id="IPR043502">
    <property type="entry name" value="DNA/RNA_pol_sf"/>
</dbReference>
<reference evidence="7 8" key="1">
    <citation type="submission" date="2018-12" db="EMBL/GenBank/DDBJ databases">
        <authorList>
            <consortium name="Pathogen Informatics"/>
        </authorList>
    </citation>
    <scope>NUCLEOTIDE SEQUENCE [LARGE SCALE GENOMIC DNA]</scope>
    <source>
        <strain evidence="7 8">NCTC10207</strain>
    </source>
</reference>
<keyword evidence="4" id="KW-0239">DNA-directed DNA polymerase</keyword>
<feature type="site" description="Substrate discrimination" evidence="4">
    <location>
        <position position="39"/>
    </location>
</feature>
<evidence type="ECO:0000256" key="2">
    <source>
        <dbReference type="ARBA" id="ARBA00025589"/>
    </source>
</evidence>
<feature type="domain" description="UmuC" evidence="6">
    <location>
        <begin position="30"/>
        <end position="209"/>
    </location>
</feature>
<proteinExistence type="inferred from homology"/>
<dbReference type="Pfam" id="PF11798">
    <property type="entry name" value="IMS_HHH"/>
    <property type="match status" value="1"/>
</dbReference>
<comment type="similarity">
    <text evidence="1 4">Belongs to the DNA polymerase type-Y family.</text>
</comment>
<dbReference type="InterPro" id="IPR050116">
    <property type="entry name" value="DNA_polymerase-Y"/>
</dbReference>
<dbReference type="GO" id="GO:0003887">
    <property type="term" value="F:DNA-directed DNA polymerase activity"/>
    <property type="evidence" value="ECO:0007669"/>
    <property type="project" value="UniProtKB-UniRule"/>
</dbReference>
<dbReference type="InterPro" id="IPR036775">
    <property type="entry name" value="DNA_pol_Y-fam_lit_finger_sf"/>
</dbReference>
<dbReference type="EC" id="2.7.7.7" evidence="4"/>
<dbReference type="InterPro" id="IPR001126">
    <property type="entry name" value="UmuC"/>
</dbReference>
<comment type="subcellular location">
    <subcellularLocation>
        <location evidence="4">Cytoplasm</location>
    </subcellularLocation>
</comment>
<feature type="binding site" evidence="4">
    <location>
        <position position="34"/>
    </location>
    <ligand>
        <name>Mg(2+)</name>
        <dbReference type="ChEBI" id="CHEBI:18420"/>
    </ligand>
</feature>
<organism evidence="7 8">
    <name type="scientific">Rothia aeria</name>
    <dbReference type="NCBI Taxonomy" id="172042"/>
    <lineage>
        <taxon>Bacteria</taxon>
        <taxon>Bacillati</taxon>
        <taxon>Actinomycetota</taxon>
        <taxon>Actinomycetes</taxon>
        <taxon>Micrococcales</taxon>
        <taxon>Micrococcaceae</taxon>
        <taxon>Rothia</taxon>
    </lineage>
</organism>
<keyword evidence="4" id="KW-0235">DNA replication</keyword>
<dbReference type="RefSeq" id="WP_186335921.1">
    <property type="nucleotide sequence ID" value="NZ_LR134479.1"/>
</dbReference>
<keyword evidence="4" id="KW-0963">Cytoplasm</keyword>
<dbReference type="HAMAP" id="MF_01113">
    <property type="entry name" value="DNApol_IV"/>
    <property type="match status" value="1"/>
</dbReference>
<dbReference type="Gene3D" id="3.30.1490.100">
    <property type="entry name" value="DNA polymerase, Y-family, little finger domain"/>
    <property type="match status" value="1"/>
</dbReference>
<dbReference type="InterPro" id="IPR017961">
    <property type="entry name" value="DNA_pol_Y-fam_little_finger"/>
</dbReference>
<dbReference type="InterPro" id="IPR024728">
    <property type="entry name" value="PolY_HhH_motif"/>
</dbReference>
<dbReference type="PROSITE" id="PS50173">
    <property type="entry name" value="UMUC"/>
    <property type="match status" value="1"/>
</dbReference>
<keyword evidence="4 7" id="KW-0808">Transferase</keyword>